<dbReference type="SUPFAM" id="SSF101447">
    <property type="entry name" value="Formin homology 2 domain (FH2 domain)"/>
    <property type="match status" value="1"/>
</dbReference>
<protein>
    <recommendedName>
        <fullName evidence="5">Type II secretion system protein GspC N-terminal domain-containing protein</fullName>
    </recommendedName>
</protein>
<keyword evidence="4" id="KW-1185">Reference proteome</keyword>
<evidence type="ECO:0000256" key="2">
    <source>
        <dbReference type="SAM" id="SignalP"/>
    </source>
</evidence>
<keyword evidence="2" id="KW-0732">Signal</keyword>
<feature type="compositionally biased region" description="Polar residues" evidence="1">
    <location>
        <begin position="233"/>
        <end position="253"/>
    </location>
</feature>
<organism evidence="3 4">
    <name type="scientific">Chitinimonas lacunae</name>
    <dbReference type="NCBI Taxonomy" id="1963018"/>
    <lineage>
        <taxon>Bacteria</taxon>
        <taxon>Pseudomonadati</taxon>
        <taxon>Pseudomonadota</taxon>
        <taxon>Betaproteobacteria</taxon>
        <taxon>Neisseriales</taxon>
        <taxon>Chitinibacteraceae</taxon>
        <taxon>Chitinimonas</taxon>
    </lineage>
</organism>
<comment type="caution">
    <text evidence="3">The sequence shown here is derived from an EMBL/GenBank/DDBJ whole genome shotgun (WGS) entry which is preliminary data.</text>
</comment>
<dbReference type="EMBL" id="JBHSBU010000002">
    <property type="protein sequence ID" value="MFC4161816.1"/>
    <property type="molecule type" value="Genomic_DNA"/>
</dbReference>
<evidence type="ECO:0008006" key="5">
    <source>
        <dbReference type="Google" id="ProtNLM"/>
    </source>
</evidence>
<sequence>MKKEALALWCLTASVASIAGAPAAPQPPANAEAKPKLDPSIIYQKNAFDPARKPWTLPVPPPPPPPPPPPLSENEVRVQGIIVSGTTKKALVELLGRMLSEVQSQPGKPARPYKMVSIGDTLGGYQLVDIQAGKLVFEQGGFRSDLSFKIAQNRPAAGITVPPPEQVAIVSSSPAPAMLGDSGEVAPPPPPMEAAPAVAPEPNVAPPTPAPTPSGAPPQGMTLMQAIEWAKKNPSNNANPFTLPPNNNQQQPR</sequence>
<proteinExistence type="predicted"/>
<accession>A0ABV8MXT1</accession>
<evidence type="ECO:0000313" key="4">
    <source>
        <dbReference type="Proteomes" id="UP001595791"/>
    </source>
</evidence>
<gene>
    <name evidence="3" type="ORF">ACFOW7_20980</name>
</gene>
<name>A0ABV8MXT1_9NEIS</name>
<feature type="signal peptide" evidence="2">
    <location>
        <begin position="1"/>
        <end position="23"/>
    </location>
</feature>
<feature type="compositionally biased region" description="Pro residues" evidence="1">
    <location>
        <begin position="203"/>
        <end position="216"/>
    </location>
</feature>
<feature type="compositionally biased region" description="Pro residues" evidence="1">
    <location>
        <begin position="57"/>
        <end position="71"/>
    </location>
</feature>
<feature type="region of interest" description="Disordered" evidence="1">
    <location>
        <begin position="52"/>
        <end position="73"/>
    </location>
</feature>
<reference evidence="4" key="1">
    <citation type="journal article" date="2019" name="Int. J. Syst. Evol. Microbiol.">
        <title>The Global Catalogue of Microorganisms (GCM) 10K type strain sequencing project: providing services to taxonomists for standard genome sequencing and annotation.</title>
        <authorList>
            <consortium name="The Broad Institute Genomics Platform"/>
            <consortium name="The Broad Institute Genome Sequencing Center for Infectious Disease"/>
            <person name="Wu L."/>
            <person name="Ma J."/>
        </authorList>
    </citation>
    <scope>NUCLEOTIDE SEQUENCE [LARGE SCALE GENOMIC DNA]</scope>
    <source>
        <strain evidence="4">LMG 29894</strain>
    </source>
</reference>
<evidence type="ECO:0000313" key="3">
    <source>
        <dbReference type="EMBL" id="MFC4161816.1"/>
    </source>
</evidence>
<evidence type="ECO:0000256" key="1">
    <source>
        <dbReference type="SAM" id="MobiDB-lite"/>
    </source>
</evidence>
<dbReference type="RefSeq" id="WP_378168363.1">
    <property type="nucleotide sequence ID" value="NZ_JBHSBU010000002.1"/>
</dbReference>
<dbReference type="Proteomes" id="UP001595791">
    <property type="component" value="Unassembled WGS sequence"/>
</dbReference>
<feature type="chain" id="PRO_5045102055" description="Type II secretion system protein GspC N-terminal domain-containing protein" evidence="2">
    <location>
        <begin position="24"/>
        <end position="253"/>
    </location>
</feature>
<feature type="region of interest" description="Disordered" evidence="1">
    <location>
        <begin position="174"/>
        <end position="253"/>
    </location>
</feature>